<dbReference type="SMART" id="SM00382">
    <property type="entry name" value="AAA"/>
    <property type="match status" value="1"/>
</dbReference>
<keyword evidence="3 6" id="KW-0067">ATP-binding</keyword>
<dbReference type="PANTHER" id="PTHR43790:SF4">
    <property type="entry name" value="GUANOSINE IMPORT ATP-BINDING PROTEIN NUPO"/>
    <property type="match status" value="1"/>
</dbReference>
<dbReference type="Pfam" id="PF00005">
    <property type="entry name" value="ABC_tran"/>
    <property type="match status" value="2"/>
</dbReference>
<dbReference type="Gene3D" id="3.40.50.300">
    <property type="entry name" value="P-loop containing nucleotide triphosphate hydrolases"/>
    <property type="match status" value="2"/>
</dbReference>
<dbReference type="GO" id="GO:0005524">
    <property type="term" value="F:ATP binding"/>
    <property type="evidence" value="ECO:0007669"/>
    <property type="project" value="UniProtKB-KW"/>
</dbReference>
<evidence type="ECO:0000259" key="5">
    <source>
        <dbReference type="PROSITE" id="PS50893"/>
    </source>
</evidence>
<sequence length="540" mass="56817">MDAAPSPAIGIPRNEGPTPLFGAYGIVKRFGSFTANDGVDLEIRAGEIHALLGENGAGKSTLMKMLYGLLEPTEGVITHKGDIVQLPNPEAARRLGIGMVFQHFSLCENLTVAENIALVMPKALSGKALAARIARLGADYGLHLDPSRPVWSLSAGERQRIEIVRCLLQDPSLLILDEPTSVLTPGEAEVLFTVLERLREEGRALLYISHRLDEVRRLCARATILRAGKVVGACNPREETARSLAAMMVGTAVREVTHRKRGTPGRERLRVDRLSLPAPGLHATSLRDVTLSVAGGEILGIAGIAGNGQAELFAALSGEIRAPSPEAVRIDGQPVGSLGINARRRLGAGFVPEERNGHAAAPLMSLSENVLLSRYATVPLTRFGCLKLGSARDLARRVIDAFDVRKAGPDPAAGTLSGGNLQKFVVGREILAEPGVLVINQPSWGVDAAAAAHIRQAVIDLAARGAAILVISQDLVELFEMAGKLSVLNDGTLSPAVPSAETSREAVGLLMGGASDHGSAGGSLPPVHEMAPVPLPAHAH</sequence>
<reference evidence="6 7" key="1">
    <citation type="submission" date="2019-07" db="EMBL/GenBank/DDBJ databases">
        <title>Whole genome shotgun sequence of Methylobacterium gnaphalii NBRC 107716.</title>
        <authorList>
            <person name="Hosoyama A."/>
            <person name="Uohara A."/>
            <person name="Ohji S."/>
            <person name="Ichikawa N."/>
        </authorList>
    </citation>
    <scope>NUCLEOTIDE SEQUENCE [LARGE SCALE GENOMIC DNA]</scope>
    <source>
        <strain evidence="6 7">NBRC 107716</strain>
    </source>
</reference>
<comment type="caution">
    <text evidence="6">The sequence shown here is derived from an EMBL/GenBank/DDBJ whole genome shotgun (WGS) entry which is preliminary data.</text>
</comment>
<dbReference type="PANTHER" id="PTHR43790">
    <property type="entry name" value="CARBOHYDRATE TRANSPORT ATP-BINDING PROTEIN MG119-RELATED"/>
    <property type="match status" value="1"/>
</dbReference>
<evidence type="ECO:0000256" key="4">
    <source>
        <dbReference type="SAM" id="MobiDB-lite"/>
    </source>
</evidence>
<dbReference type="CDD" id="cd03215">
    <property type="entry name" value="ABC_Carb_Monos_II"/>
    <property type="match status" value="1"/>
</dbReference>
<dbReference type="InterPro" id="IPR003439">
    <property type="entry name" value="ABC_transporter-like_ATP-bd"/>
</dbReference>
<evidence type="ECO:0000313" key="7">
    <source>
        <dbReference type="Proteomes" id="UP000321750"/>
    </source>
</evidence>
<keyword evidence="2" id="KW-0547">Nucleotide-binding</keyword>
<protein>
    <submittedName>
        <fullName evidence="6">ABC transporter ATP-binding protein</fullName>
    </submittedName>
</protein>
<comment type="similarity">
    <text evidence="1">Belongs to the ABC transporter superfamily.</text>
</comment>
<gene>
    <name evidence="6" type="ORF">MGN01_29910</name>
</gene>
<dbReference type="EMBL" id="BJZV01000016">
    <property type="protein sequence ID" value="GEP11146.1"/>
    <property type="molecule type" value="Genomic_DNA"/>
</dbReference>
<evidence type="ECO:0000256" key="1">
    <source>
        <dbReference type="ARBA" id="ARBA00005417"/>
    </source>
</evidence>
<dbReference type="AlphaFoldDB" id="A0A512JME4"/>
<organism evidence="6 7">
    <name type="scientific">Methylobacterium gnaphalii</name>
    <dbReference type="NCBI Taxonomy" id="1010610"/>
    <lineage>
        <taxon>Bacteria</taxon>
        <taxon>Pseudomonadati</taxon>
        <taxon>Pseudomonadota</taxon>
        <taxon>Alphaproteobacteria</taxon>
        <taxon>Hyphomicrobiales</taxon>
        <taxon>Methylobacteriaceae</taxon>
        <taxon>Methylobacterium</taxon>
    </lineage>
</organism>
<dbReference type="Proteomes" id="UP000321750">
    <property type="component" value="Unassembled WGS sequence"/>
</dbReference>
<dbReference type="PROSITE" id="PS50893">
    <property type="entry name" value="ABC_TRANSPORTER_2"/>
    <property type="match status" value="2"/>
</dbReference>
<dbReference type="GO" id="GO:0016887">
    <property type="term" value="F:ATP hydrolysis activity"/>
    <property type="evidence" value="ECO:0007669"/>
    <property type="project" value="InterPro"/>
</dbReference>
<feature type="domain" description="ABC transporter" evidence="5">
    <location>
        <begin position="21"/>
        <end position="252"/>
    </location>
</feature>
<dbReference type="CDD" id="cd03216">
    <property type="entry name" value="ABC_Carb_Monos_I"/>
    <property type="match status" value="1"/>
</dbReference>
<keyword evidence="7" id="KW-1185">Reference proteome</keyword>
<evidence type="ECO:0000256" key="3">
    <source>
        <dbReference type="ARBA" id="ARBA00022840"/>
    </source>
</evidence>
<name>A0A512JME4_9HYPH</name>
<accession>A0A512JME4</accession>
<dbReference type="InterPro" id="IPR027417">
    <property type="entry name" value="P-loop_NTPase"/>
</dbReference>
<dbReference type="PROSITE" id="PS00211">
    <property type="entry name" value="ABC_TRANSPORTER_1"/>
    <property type="match status" value="2"/>
</dbReference>
<dbReference type="InterPro" id="IPR003593">
    <property type="entry name" value="AAA+_ATPase"/>
</dbReference>
<dbReference type="RefSeq" id="WP_147047593.1">
    <property type="nucleotide sequence ID" value="NZ_BJZV01000016.1"/>
</dbReference>
<evidence type="ECO:0000256" key="2">
    <source>
        <dbReference type="ARBA" id="ARBA00022741"/>
    </source>
</evidence>
<evidence type="ECO:0000313" key="6">
    <source>
        <dbReference type="EMBL" id="GEP11146.1"/>
    </source>
</evidence>
<dbReference type="SUPFAM" id="SSF52540">
    <property type="entry name" value="P-loop containing nucleoside triphosphate hydrolases"/>
    <property type="match status" value="2"/>
</dbReference>
<dbReference type="InterPro" id="IPR050107">
    <property type="entry name" value="ABC_carbohydrate_import_ATPase"/>
</dbReference>
<feature type="domain" description="ABC transporter" evidence="5">
    <location>
        <begin position="269"/>
        <end position="515"/>
    </location>
</feature>
<feature type="region of interest" description="Disordered" evidence="4">
    <location>
        <begin position="517"/>
        <end position="540"/>
    </location>
</feature>
<dbReference type="OrthoDB" id="8430269at2"/>
<proteinExistence type="inferred from homology"/>
<dbReference type="InterPro" id="IPR017871">
    <property type="entry name" value="ABC_transporter-like_CS"/>
</dbReference>